<dbReference type="AlphaFoldDB" id="A0A9E7NCN1"/>
<protein>
    <submittedName>
        <fullName evidence="2">Uncharacterized protein</fullName>
    </submittedName>
</protein>
<dbReference type="RefSeq" id="WP_254161570.1">
    <property type="nucleotide sequence ID" value="NZ_CP100358.1"/>
</dbReference>
<feature type="transmembrane region" description="Helical" evidence="1">
    <location>
        <begin position="58"/>
        <end position="79"/>
    </location>
</feature>
<evidence type="ECO:0000313" key="3">
    <source>
        <dbReference type="Proteomes" id="UP001056855"/>
    </source>
</evidence>
<reference evidence="2" key="1">
    <citation type="submission" date="2022-06" db="EMBL/GenBank/DDBJ databases">
        <title>Diverse halophilic archaea isolated from saline environments.</title>
        <authorList>
            <person name="Cui H.-L."/>
        </authorList>
    </citation>
    <scope>NUCLEOTIDE SEQUENCE</scope>
    <source>
        <strain evidence="2">WLHS1</strain>
        <plasmid evidence="2">unnamed3</plasmid>
    </source>
</reference>
<proteinExistence type="predicted"/>
<evidence type="ECO:0000256" key="1">
    <source>
        <dbReference type="SAM" id="Phobius"/>
    </source>
</evidence>
<dbReference type="EMBL" id="CP100358">
    <property type="protein sequence ID" value="UTF55994.1"/>
    <property type="molecule type" value="Genomic_DNA"/>
</dbReference>
<keyword evidence="1" id="KW-0812">Transmembrane</keyword>
<dbReference type="Proteomes" id="UP001056855">
    <property type="component" value="Plasmid unnamed3"/>
</dbReference>
<gene>
    <name evidence="2" type="ORF">NGM29_20620</name>
</gene>
<keyword evidence="1" id="KW-0472">Membrane</keyword>
<keyword evidence="3" id="KW-1185">Reference proteome</keyword>
<accession>A0A9E7NCN1</accession>
<evidence type="ECO:0000313" key="2">
    <source>
        <dbReference type="EMBL" id="UTF55994.1"/>
    </source>
</evidence>
<sequence length="83" mass="9175">MAMSQPGPRLRFDAGRHEESVIGLIVLVQITLAAVLFFLLLVWAHLIIGALMRPPTDWTGAFVHLGFLAVMGLVVYLLGQLYE</sequence>
<keyword evidence="1" id="KW-1133">Transmembrane helix</keyword>
<keyword evidence="2" id="KW-0614">Plasmid</keyword>
<feature type="transmembrane region" description="Helical" evidence="1">
    <location>
        <begin position="21"/>
        <end position="46"/>
    </location>
</feature>
<organism evidence="2 3">
    <name type="scientific">Natronosalvus rutilus</name>
    <dbReference type="NCBI Taxonomy" id="2953753"/>
    <lineage>
        <taxon>Archaea</taxon>
        <taxon>Methanobacteriati</taxon>
        <taxon>Methanobacteriota</taxon>
        <taxon>Stenosarchaea group</taxon>
        <taxon>Halobacteria</taxon>
        <taxon>Halobacteriales</taxon>
        <taxon>Natrialbaceae</taxon>
        <taxon>Natronosalvus</taxon>
    </lineage>
</organism>
<geneLocation type="plasmid" evidence="2 3">
    <name>unnamed3</name>
</geneLocation>
<dbReference type="GeneID" id="73292504"/>
<dbReference type="KEGG" id="sawl:NGM29_20620"/>
<name>A0A9E7NCN1_9EURY</name>